<dbReference type="AlphaFoldDB" id="A0A9D4V606"/>
<gene>
    <name evidence="2" type="ORF">GOP47_0003644</name>
</gene>
<accession>A0A9D4V606</accession>
<evidence type="ECO:0000313" key="3">
    <source>
        <dbReference type="Proteomes" id="UP000886520"/>
    </source>
</evidence>
<sequence>MVSTEQGSPTTTTSLPHQQIQFNLHASKADSAANENIDLHQLHQNHSKSKQERAKRGPSPHSMVCPSATMGDISATIRHPPWTRIEKRGEKQLHQLLDSPPDTPVLATKATSCCSKPSNLPTSAPCWLHELPLRASLSILATLLMHMIVKFKIL</sequence>
<protein>
    <submittedName>
        <fullName evidence="2">Uncharacterized protein</fullName>
    </submittedName>
</protein>
<evidence type="ECO:0000256" key="1">
    <source>
        <dbReference type="SAM" id="MobiDB-lite"/>
    </source>
</evidence>
<evidence type="ECO:0000313" key="2">
    <source>
        <dbReference type="EMBL" id="KAI5080461.1"/>
    </source>
</evidence>
<keyword evidence="3" id="KW-1185">Reference proteome</keyword>
<dbReference type="Proteomes" id="UP000886520">
    <property type="component" value="Chromosome 4"/>
</dbReference>
<feature type="region of interest" description="Disordered" evidence="1">
    <location>
        <begin position="44"/>
        <end position="70"/>
    </location>
</feature>
<dbReference type="EMBL" id="JABFUD020000004">
    <property type="protein sequence ID" value="KAI5080461.1"/>
    <property type="molecule type" value="Genomic_DNA"/>
</dbReference>
<name>A0A9D4V606_ADICA</name>
<proteinExistence type="predicted"/>
<reference evidence="2" key="1">
    <citation type="submission" date="2021-01" db="EMBL/GenBank/DDBJ databases">
        <title>Adiantum capillus-veneris genome.</title>
        <authorList>
            <person name="Fang Y."/>
            <person name="Liao Q."/>
        </authorList>
    </citation>
    <scope>NUCLEOTIDE SEQUENCE</scope>
    <source>
        <strain evidence="2">H3</strain>
        <tissue evidence="2">Leaf</tissue>
    </source>
</reference>
<organism evidence="2 3">
    <name type="scientific">Adiantum capillus-veneris</name>
    <name type="common">Maidenhair fern</name>
    <dbReference type="NCBI Taxonomy" id="13818"/>
    <lineage>
        <taxon>Eukaryota</taxon>
        <taxon>Viridiplantae</taxon>
        <taxon>Streptophyta</taxon>
        <taxon>Embryophyta</taxon>
        <taxon>Tracheophyta</taxon>
        <taxon>Polypodiopsida</taxon>
        <taxon>Polypodiidae</taxon>
        <taxon>Polypodiales</taxon>
        <taxon>Pteridineae</taxon>
        <taxon>Pteridaceae</taxon>
        <taxon>Vittarioideae</taxon>
        <taxon>Adiantum</taxon>
    </lineage>
</organism>
<comment type="caution">
    <text evidence="2">The sequence shown here is derived from an EMBL/GenBank/DDBJ whole genome shotgun (WGS) entry which is preliminary data.</text>
</comment>